<feature type="compositionally biased region" description="Basic and acidic residues" evidence="1">
    <location>
        <begin position="49"/>
        <end position="77"/>
    </location>
</feature>
<proteinExistence type="predicted"/>
<name>A0A8H5AV27_9AGAR</name>
<feature type="compositionally biased region" description="Polar residues" evidence="1">
    <location>
        <begin position="33"/>
        <end position="42"/>
    </location>
</feature>
<dbReference type="EMBL" id="JAACJM010000544">
    <property type="protein sequence ID" value="KAF5311552.1"/>
    <property type="molecule type" value="Genomic_DNA"/>
</dbReference>
<evidence type="ECO:0000313" key="2">
    <source>
        <dbReference type="EMBL" id="KAF5311552.1"/>
    </source>
</evidence>
<sequence>MLRRREKRHYIDSNDQFDENDHKTDPVPYPYTRPTQNQQPTSKLARYTQEQREKEQKLDEVNSQKVKMMEYRDRLRSETSPSSGTQVGSDIGLDSSGPSIGSQLAEQVGRMGPTESGELDPEIQRRLDEMSQRIEDLEVEKEQLTQELKDSVPPPGYFA</sequence>
<comment type="caution">
    <text evidence="2">The sequence shown here is derived from an EMBL/GenBank/DDBJ whole genome shotgun (WGS) entry which is preliminary data.</text>
</comment>
<dbReference type="OrthoDB" id="10642261at2759"/>
<feature type="compositionally biased region" description="Basic and acidic residues" evidence="1">
    <location>
        <begin position="122"/>
        <end position="131"/>
    </location>
</feature>
<accession>A0A8H5AV27</accession>
<keyword evidence="3" id="KW-1185">Reference proteome</keyword>
<dbReference type="Proteomes" id="UP000559256">
    <property type="component" value="Unassembled WGS sequence"/>
</dbReference>
<feature type="region of interest" description="Disordered" evidence="1">
    <location>
        <begin position="1"/>
        <end position="131"/>
    </location>
</feature>
<evidence type="ECO:0000313" key="3">
    <source>
        <dbReference type="Proteomes" id="UP000559256"/>
    </source>
</evidence>
<dbReference type="AlphaFoldDB" id="A0A8H5AV27"/>
<gene>
    <name evidence="2" type="ORF">D9758_017939</name>
</gene>
<organism evidence="2 3">
    <name type="scientific">Tetrapyrgos nigripes</name>
    <dbReference type="NCBI Taxonomy" id="182062"/>
    <lineage>
        <taxon>Eukaryota</taxon>
        <taxon>Fungi</taxon>
        <taxon>Dikarya</taxon>
        <taxon>Basidiomycota</taxon>
        <taxon>Agaricomycotina</taxon>
        <taxon>Agaricomycetes</taxon>
        <taxon>Agaricomycetidae</taxon>
        <taxon>Agaricales</taxon>
        <taxon>Marasmiineae</taxon>
        <taxon>Marasmiaceae</taxon>
        <taxon>Tetrapyrgos</taxon>
    </lineage>
</organism>
<protein>
    <submittedName>
        <fullName evidence="2">Uncharacterized protein</fullName>
    </submittedName>
</protein>
<evidence type="ECO:0000256" key="1">
    <source>
        <dbReference type="SAM" id="MobiDB-lite"/>
    </source>
</evidence>
<feature type="compositionally biased region" description="Polar residues" evidence="1">
    <location>
        <begin position="96"/>
        <end position="105"/>
    </location>
</feature>
<reference evidence="2 3" key="1">
    <citation type="journal article" date="2020" name="ISME J.">
        <title>Uncovering the hidden diversity of litter-decomposition mechanisms in mushroom-forming fungi.</title>
        <authorList>
            <person name="Floudas D."/>
            <person name="Bentzer J."/>
            <person name="Ahren D."/>
            <person name="Johansson T."/>
            <person name="Persson P."/>
            <person name="Tunlid A."/>
        </authorList>
    </citation>
    <scope>NUCLEOTIDE SEQUENCE [LARGE SCALE GENOMIC DNA]</scope>
    <source>
        <strain evidence="2 3">CBS 291.85</strain>
    </source>
</reference>
<feature type="compositionally biased region" description="Polar residues" evidence="1">
    <location>
        <begin position="78"/>
        <end position="88"/>
    </location>
</feature>